<dbReference type="OrthoDB" id="9803968at2"/>
<dbReference type="RefSeq" id="WP_076469373.1">
    <property type="nucleotide sequence ID" value="NZ_FTNF01000004.1"/>
</dbReference>
<evidence type="ECO:0000259" key="1">
    <source>
        <dbReference type="Pfam" id="PF00501"/>
    </source>
</evidence>
<dbReference type="InterPro" id="IPR020845">
    <property type="entry name" value="AMP-binding_CS"/>
</dbReference>
<name>A0A1N6V900_9ACTN</name>
<dbReference type="PANTHER" id="PTHR43767">
    <property type="entry name" value="LONG-CHAIN-FATTY-ACID--COA LIGASE"/>
    <property type="match status" value="1"/>
</dbReference>
<dbReference type="PROSITE" id="PS00455">
    <property type="entry name" value="AMP_BINDING"/>
    <property type="match status" value="1"/>
</dbReference>
<feature type="domain" description="AMP-binding enzyme C-terminal" evidence="2">
    <location>
        <begin position="423"/>
        <end position="499"/>
    </location>
</feature>
<dbReference type="InterPro" id="IPR050237">
    <property type="entry name" value="ATP-dep_AMP-bd_enzyme"/>
</dbReference>
<dbReference type="InterPro" id="IPR025110">
    <property type="entry name" value="AMP-bd_C"/>
</dbReference>
<keyword evidence="4" id="KW-1185">Reference proteome</keyword>
<sequence length="515" mass="54918">MTALSLAMVLAESARRHADTVAVVDGEARVTYAELWLEARSYAAGLRELGVAPGDPVALLAPNVVDFPRVYYGALAAGAVLVPVHLLLTPDEATHVLRDSGSKVLVCHTSQLALGAAAAAAAGVRLVTVGPAAPGAEATRLEDVSEAVPPLPTYLGREAEDPAVVLYTSGTTGVPKGALLTHLNLVLNATVNVFDANDARGDDVVLGCLPLFHSFGQTVAMNGTFRIGATLVLLARFTGPEAIDLMLREGVNVFHGVPTMYVALLEAARDRDDLPRLRLCVSGGASLPVAVLERFHAAFDTTVFEGYGLSETSPTATTNQPHFGTRAGTVGHPVWGVEVEIARAELDDRIELLPAGELGEIVIRGHNVFAGYLGRPEATAEAVVDGWFRSGDLGHKDADGFVTIVDRKKDMIIRGGFNVYPREVEEALARHPAVGQVAVIGLPDPRHGEEVCAVVVPRPAADVPSEQELIDWAREHLGRHKYPRQVRYVDALPIGPSHKVLKRELRRTMTPESVD</sequence>
<reference evidence="3 4" key="1">
    <citation type="submission" date="2017-01" db="EMBL/GenBank/DDBJ databases">
        <authorList>
            <person name="Mah S.A."/>
            <person name="Swanson W.J."/>
            <person name="Moy G.W."/>
            <person name="Vacquier V.D."/>
        </authorList>
    </citation>
    <scope>NUCLEOTIDE SEQUENCE [LARGE SCALE GENOMIC DNA]</scope>
    <source>
        <strain evidence="3 4">DSM 45758</strain>
    </source>
</reference>
<dbReference type="GO" id="GO:0016877">
    <property type="term" value="F:ligase activity, forming carbon-sulfur bonds"/>
    <property type="evidence" value="ECO:0007669"/>
    <property type="project" value="UniProtKB-ARBA"/>
</dbReference>
<dbReference type="Proteomes" id="UP000186004">
    <property type="component" value="Unassembled WGS sequence"/>
</dbReference>
<organism evidence="3 4">
    <name type="scientific">Micromonospora avicenniae</name>
    <dbReference type="NCBI Taxonomy" id="1198245"/>
    <lineage>
        <taxon>Bacteria</taxon>
        <taxon>Bacillati</taxon>
        <taxon>Actinomycetota</taxon>
        <taxon>Actinomycetes</taxon>
        <taxon>Micromonosporales</taxon>
        <taxon>Micromonosporaceae</taxon>
        <taxon>Micromonospora</taxon>
    </lineage>
</organism>
<dbReference type="CDD" id="cd05936">
    <property type="entry name" value="FC-FACS_FadD_like"/>
    <property type="match status" value="1"/>
</dbReference>
<dbReference type="InterPro" id="IPR042099">
    <property type="entry name" value="ANL_N_sf"/>
</dbReference>
<dbReference type="PANTHER" id="PTHR43767:SF12">
    <property type="entry name" value="AMP-DEPENDENT SYNTHETASE AND LIGASE"/>
    <property type="match status" value="1"/>
</dbReference>
<dbReference type="SUPFAM" id="SSF56801">
    <property type="entry name" value="Acetyl-CoA synthetase-like"/>
    <property type="match status" value="1"/>
</dbReference>
<dbReference type="InterPro" id="IPR000873">
    <property type="entry name" value="AMP-dep_synth/lig_dom"/>
</dbReference>
<gene>
    <name evidence="3" type="ORF">SAMN05444858_10425</name>
</gene>
<dbReference type="Pfam" id="PF13193">
    <property type="entry name" value="AMP-binding_C"/>
    <property type="match status" value="1"/>
</dbReference>
<dbReference type="Gene3D" id="3.40.50.12780">
    <property type="entry name" value="N-terminal domain of ligase-like"/>
    <property type="match status" value="1"/>
</dbReference>
<proteinExistence type="predicted"/>
<evidence type="ECO:0000313" key="4">
    <source>
        <dbReference type="Proteomes" id="UP000186004"/>
    </source>
</evidence>
<dbReference type="Pfam" id="PF00501">
    <property type="entry name" value="AMP-binding"/>
    <property type="match status" value="1"/>
</dbReference>
<dbReference type="EMBL" id="FTNF01000004">
    <property type="protein sequence ID" value="SIQ74363.1"/>
    <property type="molecule type" value="Genomic_DNA"/>
</dbReference>
<protein>
    <submittedName>
        <fullName evidence="3">Long-chain acyl-CoA synthetase</fullName>
    </submittedName>
</protein>
<dbReference type="STRING" id="1198245.SAMN05444858_10425"/>
<accession>A0A1N6V900</accession>
<evidence type="ECO:0000259" key="2">
    <source>
        <dbReference type="Pfam" id="PF13193"/>
    </source>
</evidence>
<dbReference type="InterPro" id="IPR045851">
    <property type="entry name" value="AMP-bd_C_sf"/>
</dbReference>
<dbReference type="Gene3D" id="3.30.300.30">
    <property type="match status" value="1"/>
</dbReference>
<dbReference type="AlphaFoldDB" id="A0A1N6V900"/>
<feature type="domain" description="AMP-dependent synthetase/ligase" evidence="1">
    <location>
        <begin position="11"/>
        <end position="373"/>
    </location>
</feature>
<evidence type="ECO:0000313" key="3">
    <source>
        <dbReference type="EMBL" id="SIQ74363.1"/>
    </source>
</evidence>